<keyword evidence="3" id="KW-1185">Reference proteome</keyword>
<dbReference type="RefSeq" id="WP_338503669.1">
    <property type="nucleotide sequence ID" value="NZ_CP145607.1"/>
</dbReference>
<name>A0ABZ2G154_9SPHN</name>
<dbReference type="CDD" id="cd00267">
    <property type="entry name" value="ABC_ATPase"/>
    <property type="match status" value="1"/>
</dbReference>
<dbReference type="SUPFAM" id="SSF52540">
    <property type="entry name" value="P-loop containing nucleoside triphosphate hydrolases"/>
    <property type="match status" value="1"/>
</dbReference>
<organism evidence="2 3">
    <name type="scientific">Sphingomonas kaistensis</name>
    <dbReference type="NCBI Taxonomy" id="298708"/>
    <lineage>
        <taxon>Bacteria</taxon>
        <taxon>Pseudomonadati</taxon>
        <taxon>Pseudomonadota</taxon>
        <taxon>Alphaproteobacteria</taxon>
        <taxon>Sphingomonadales</taxon>
        <taxon>Sphingomonadaceae</taxon>
        <taxon>Sphingomonas</taxon>
    </lineage>
</organism>
<reference evidence="2 3" key="1">
    <citation type="submission" date="2024-02" db="EMBL/GenBank/DDBJ databases">
        <title>Full genome sequence of Sphingomonas kaistensis.</title>
        <authorList>
            <person name="Poletto B.L."/>
            <person name="Silva G."/>
            <person name="Galante D."/>
            <person name="Campos K.R."/>
            <person name="Santos M.B.N."/>
            <person name="Sacchi C.T."/>
        </authorList>
    </citation>
    <scope>NUCLEOTIDE SEQUENCE [LARGE SCALE GENOMIC DNA]</scope>
    <source>
        <strain evidence="2 3">MA4R</strain>
    </source>
</reference>
<dbReference type="Gene3D" id="3.40.50.300">
    <property type="entry name" value="P-loop containing nucleotide triphosphate hydrolases"/>
    <property type="match status" value="1"/>
</dbReference>
<dbReference type="Proteomes" id="UP001382935">
    <property type="component" value="Chromosome"/>
</dbReference>
<dbReference type="InterPro" id="IPR026866">
    <property type="entry name" value="CR006_AAA"/>
</dbReference>
<dbReference type="Pfam" id="PF13166">
    <property type="entry name" value="AAA_13"/>
    <property type="match status" value="1"/>
</dbReference>
<dbReference type="EMBL" id="CP145607">
    <property type="protein sequence ID" value="WWM70690.1"/>
    <property type="molecule type" value="Genomic_DNA"/>
</dbReference>
<dbReference type="InterPro" id="IPR027417">
    <property type="entry name" value="P-loop_NTPase"/>
</dbReference>
<accession>A0ABZ2G154</accession>
<proteinExistence type="predicted"/>
<dbReference type="PANTHER" id="PTHR32182:SF22">
    <property type="entry name" value="ATP-DEPENDENT ENDONUCLEASE, OLD FAMILY-RELATED"/>
    <property type="match status" value="1"/>
</dbReference>
<dbReference type="PANTHER" id="PTHR32182">
    <property type="entry name" value="DNA REPLICATION AND REPAIR PROTEIN RECF"/>
    <property type="match status" value="1"/>
</dbReference>
<gene>
    <name evidence="2" type="ORF">V6R86_08395</name>
</gene>
<evidence type="ECO:0000313" key="2">
    <source>
        <dbReference type="EMBL" id="WWM70690.1"/>
    </source>
</evidence>
<feature type="domain" description="Protein CR006 P-loop" evidence="1">
    <location>
        <begin position="610"/>
        <end position="698"/>
    </location>
</feature>
<evidence type="ECO:0000259" key="1">
    <source>
        <dbReference type="Pfam" id="PF13166"/>
    </source>
</evidence>
<sequence>MILAWAPSRPLWQQDALKRIVANGKLDPCDIDALVQLCLRGQGKKDVALEPVPLSSADRLVRVTAGGALSLRSISNVTRANRLAPEQTLPFEPAGLTVIYGDNGVGKSGYARILKRACRARFSAAILPDAFAPAEAGPASATICWADEGVECPPIEWSDEGAPHPVLCAISVFDRDSAAVHVRDQNEVAFRPFGLDIPDELAAACQAVKEKLSQEQERLSRAQDQIFTRPPYSTQSCVGRIMSSLTADSDLEALRVLATMSAQELERLERLSEDLAGDPLKAATAERTWASSLERFATELDVTLARTSEVAVSALMEAVVDAQDKRKAAQLAAGAAFGAAVVRGVGEAPWRALWDAARRYSQESAYPDKAFPVVDADAACLLCQQPIDPATRIRLTSFEAFVTDDIERQAQQAEKRRDTLVGALAASPVRLTAFPLVGQLAIRVPDVWKTVLRSLAASRVRRSRALTLLSDQDIAKLPHPTSSPVDVLRGLAARARHYADELTRAADPQERARLESARDELRDRKSLRDLLPKAEAEIARLRELACIHRSLAETDTKSVTRLGNAIADEVITPRVRDRFQEEIQKLAAGRVRVDIVRSGGRFGSPQYQVRLFANEKAKVHSILSEGEQTCVALAAFLTELTTADRPSALVFDDPVSSLDHRWRQKVAERLIEEARTRQIIVFTHDLVFLSDLQTLASRGGIPHKEVSLSQSARGAGVVREGLPWVGQRIPERLDNLEKEARAARILYENHDEDGYAAAVATFYNHLRSTWERALEDVAFCNVVHRHRDYINPKDLKKVVVLEGADIAGWERGYKVCCDITDAHDPSRGRNAACPPPDDLLAHVADLTEWTRSLRDRQKLVA</sequence>
<evidence type="ECO:0000313" key="3">
    <source>
        <dbReference type="Proteomes" id="UP001382935"/>
    </source>
</evidence>
<protein>
    <submittedName>
        <fullName evidence="2">AAA family ATPase</fullName>
    </submittedName>
</protein>